<keyword evidence="1" id="KW-0813">Transport</keyword>
<gene>
    <name evidence="3" type="ORF">NCTC12961_03175</name>
</gene>
<dbReference type="InterPro" id="IPR053952">
    <property type="entry name" value="K_trans_C"/>
</dbReference>
<feature type="domain" description="K+ potassium transporter C-terminal" evidence="2">
    <location>
        <begin position="2"/>
        <end position="86"/>
    </location>
</feature>
<evidence type="ECO:0000313" key="3">
    <source>
        <dbReference type="EMBL" id="SQI40853.1"/>
    </source>
</evidence>
<proteinExistence type="predicted"/>
<sequence>MPGTAIFLTRNLNGTPPVMKWHVKRNGSLHADVLALNIMIVNEPRVANAERLVMRQQSPGFWCGVASYGFMERPNIPRLLHHAEAQKTGVEF</sequence>
<dbReference type="GO" id="GO:0015293">
    <property type="term" value="F:symporter activity"/>
    <property type="evidence" value="ECO:0007669"/>
    <property type="project" value="UniProtKB-KW"/>
</dbReference>
<keyword evidence="1" id="KW-0769">Symport</keyword>
<dbReference type="Proteomes" id="UP000248897">
    <property type="component" value="Chromosome 1"/>
</dbReference>
<dbReference type="EMBL" id="LS483469">
    <property type="protein sequence ID" value="SQI40853.1"/>
    <property type="molecule type" value="Genomic_DNA"/>
</dbReference>
<evidence type="ECO:0000313" key="4">
    <source>
        <dbReference type="Proteomes" id="UP000248897"/>
    </source>
</evidence>
<name>A0A2X4UPT1_SERPL</name>
<organism evidence="3 4">
    <name type="scientific">Serratia plymuthica</name>
    <dbReference type="NCBI Taxonomy" id="82996"/>
    <lineage>
        <taxon>Bacteria</taxon>
        <taxon>Pseudomonadati</taxon>
        <taxon>Pseudomonadota</taxon>
        <taxon>Gammaproteobacteria</taxon>
        <taxon>Enterobacterales</taxon>
        <taxon>Yersiniaceae</taxon>
        <taxon>Serratia</taxon>
    </lineage>
</organism>
<accession>A0A2X4UPT1</accession>
<evidence type="ECO:0000256" key="1">
    <source>
        <dbReference type="ARBA" id="ARBA00022847"/>
    </source>
</evidence>
<evidence type="ECO:0000259" key="2">
    <source>
        <dbReference type="Pfam" id="PF22776"/>
    </source>
</evidence>
<reference evidence="3 4" key="1">
    <citation type="submission" date="2018-06" db="EMBL/GenBank/DDBJ databases">
        <authorList>
            <consortium name="Pathogen Informatics"/>
            <person name="Doyle S."/>
        </authorList>
    </citation>
    <scope>NUCLEOTIDE SEQUENCE [LARGE SCALE GENOMIC DNA]</scope>
    <source>
        <strain evidence="3 4">NCTC12961</strain>
    </source>
</reference>
<dbReference type="Pfam" id="PF22776">
    <property type="entry name" value="K_trans_C"/>
    <property type="match status" value="1"/>
</dbReference>
<protein>
    <submittedName>
        <fullName evidence="3">Potassium transport protein Kup</fullName>
    </submittedName>
</protein>
<dbReference type="AlphaFoldDB" id="A0A2X4UPT1"/>